<keyword evidence="2" id="KW-0812">Transmembrane</keyword>
<feature type="transmembrane region" description="Helical" evidence="2">
    <location>
        <begin position="25"/>
        <end position="47"/>
    </location>
</feature>
<dbReference type="InterPro" id="IPR000572">
    <property type="entry name" value="OxRdtase_Mopterin-bd_dom"/>
</dbReference>
<keyword evidence="5" id="KW-1185">Reference proteome</keyword>
<evidence type="ECO:0000259" key="3">
    <source>
        <dbReference type="Pfam" id="PF00174"/>
    </source>
</evidence>
<evidence type="ECO:0000256" key="2">
    <source>
        <dbReference type="SAM" id="Phobius"/>
    </source>
</evidence>
<feature type="transmembrane region" description="Helical" evidence="2">
    <location>
        <begin position="186"/>
        <end position="208"/>
    </location>
</feature>
<evidence type="ECO:0000256" key="1">
    <source>
        <dbReference type="SAM" id="MobiDB-lite"/>
    </source>
</evidence>
<dbReference type="EMBL" id="JBITLV010000002">
    <property type="protein sequence ID" value="MFI7586761.1"/>
    <property type="molecule type" value="Genomic_DNA"/>
</dbReference>
<evidence type="ECO:0000313" key="4">
    <source>
        <dbReference type="EMBL" id="MFI7586761.1"/>
    </source>
</evidence>
<dbReference type="PANTHER" id="PTHR19372">
    <property type="entry name" value="SULFITE REDUCTASE"/>
    <property type="match status" value="1"/>
</dbReference>
<dbReference type="Gene3D" id="2.60.40.650">
    <property type="match status" value="1"/>
</dbReference>
<evidence type="ECO:0000313" key="5">
    <source>
        <dbReference type="Proteomes" id="UP001612915"/>
    </source>
</evidence>
<dbReference type="Proteomes" id="UP001612915">
    <property type="component" value="Unassembled WGS sequence"/>
</dbReference>
<feature type="transmembrane region" description="Helical" evidence="2">
    <location>
        <begin position="109"/>
        <end position="126"/>
    </location>
</feature>
<feature type="transmembrane region" description="Helical" evidence="2">
    <location>
        <begin position="83"/>
        <end position="103"/>
    </location>
</feature>
<name>A0ABW8AMA8_9ACTN</name>
<dbReference type="Gene3D" id="3.90.420.10">
    <property type="entry name" value="Oxidoreductase, molybdopterin-binding domain"/>
    <property type="match status" value="1"/>
</dbReference>
<dbReference type="Pfam" id="PF00174">
    <property type="entry name" value="Oxidored_molyb"/>
    <property type="match status" value="1"/>
</dbReference>
<protein>
    <submittedName>
        <fullName evidence="4">Molybdopterin-dependent oxidoreductase</fullName>
    </submittedName>
</protein>
<feature type="compositionally biased region" description="Polar residues" evidence="1">
    <location>
        <begin position="1"/>
        <end position="10"/>
    </location>
</feature>
<dbReference type="SUPFAM" id="SSF81296">
    <property type="entry name" value="E set domains"/>
    <property type="match status" value="1"/>
</dbReference>
<dbReference type="InterPro" id="IPR036374">
    <property type="entry name" value="OxRdtase_Mopterin-bd_sf"/>
</dbReference>
<accession>A0ABW8AMA8</accession>
<dbReference type="SUPFAM" id="SSF56524">
    <property type="entry name" value="Oxidoreductase molybdopterin-binding domain"/>
    <property type="match status" value="1"/>
</dbReference>
<gene>
    <name evidence="4" type="ORF">ACIB24_06760</name>
</gene>
<reference evidence="4 5" key="1">
    <citation type="submission" date="2024-10" db="EMBL/GenBank/DDBJ databases">
        <title>The Natural Products Discovery Center: Release of the First 8490 Sequenced Strains for Exploring Actinobacteria Biosynthetic Diversity.</title>
        <authorList>
            <person name="Kalkreuter E."/>
            <person name="Kautsar S.A."/>
            <person name="Yang D."/>
            <person name="Bader C.D."/>
            <person name="Teijaro C.N."/>
            <person name="Fluegel L."/>
            <person name="Davis C.M."/>
            <person name="Simpson J.R."/>
            <person name="Lauterbach L."/>
            <person name="Steele A.D."/>
            <person name="Gui C."/>
            <person name="Meng S."/>
            <person name="Li G."/>
            <person name="Viehrig K."/>
            <person name="Ye F."/>
            <person name="Su P."/>
            <person name="Kiefer A.F."/>
            <person name="Nichols A."/>
            <person name="Cepeda A.J."/>
            <person name="Yan W."/>
            <person name="Fan B."/>
            <person name="Jiang Y."/>
            <person name="Adhikari A."/>
            <person name="Zheng C.-J."/>
            <person name="Schuster L."/>
            <person name="Cowan T.M."/>
            <person name="Smanski M.J."/>
            <person name="Chevrette M.G."/>
            <person name="De Carvalho L.P.S."/>
            <person name="Shen B."/>
        </authorList>
    </citation>
    <scope>NUCLEOTIDE SEQUENCE [LARGE SCALE GENOMIC DNA]</scope>
    <source>
        <strain evidence="4 5">NPDC049639</strain>
    </source>
</reference>
<feature type="domain" description="Oxidoreductase molybdopterin-binding" evidence="3">
    <location>
        <begin position="263"/>
        <end position="414"/>
    </location>
</feature>
<sequence>MTEASVVQESPPSPGAQRRRTTTGALVGAAAGIGGLGAAQLVAGLVAQTSAPLIVLGDALIDFSPHWLVTFAKNTFGVHDKQVLLGGALVVALLLSAFAGVLAVRDSKLAPWVVLGLGALAALAAATRPDAGMLAVAPSLLGGLVGFFVLNWLARIAREWLDVAAYVRDEGDAVQAPYEQALRRRAFTGLGVVGVGGVLLGGLGQVLGGRLRGAQDSRSAVRLPAPSSPAPAVPAGADLKIDGLEPFVTSNADFYRIDTALVTPLLTAEDWSLRIHGLVRREITLTWDQLLAGRLVERDITLMCVSNPVGGDLTSNARWLGLPIKGLLEQAGPSAEADMVLSTSSDGFTAGTPLDVLTDGRDALLAIGMNGEPLPFEHGFPVRIVVPGLYGYVSATKWVVDLEVTRFDRAEGYWTPRGWSAKGPVKTGSRIDVPKDGATVKAGPVTVAGLAWQEHVGIAKVEVQVDDGAWQAAVLAAQDTADTWRQWRYDWTASPGRHRLRVRATNADLVTQTEAAAQPAPDGATGWHTIDVTVE</sequence>
<dbReference type="RefSeq" id="WP_398277132.1">
    <property type="nucleotide sequence ID" value="NZ_JBITLV010000002.1"/>
</dbReference>
<dbReference type="InterPro" id="IPR014756">
    <property type="entry name" value="Ig_E-set"/>
</dbReference>
<feature type="region of interest" description="Disordered" evidence="1">
    <location>
        <begin position="1"/>
        <end position="21"/>
    </location>
</feature>
<keyword evidence="2" id="KW-1133">Transmembrane helix</keyword>
<comment type="caution">
    <text evidence="4">The sequence shown here is derived from an EMBL/GenBank/DDBJ whole genome shotgun (WGS) entry which is preliminary data.</text>
</comment>
<organism evidence="4 5">
    <name type="scientific">Spongisporangium articulatum</name>
    <dbReference type="NCBI Taxonomy" id="3362603"/>
    <lineage>
        <taxon>Bacteria</taxon>
        <taxon>Bacillati</taxon>
        <taxon>Actinomycetota</taxon>
        <taxon>Actinomycetes</taxon>
        <taxon>Kineosporiales</taxon>
        <taxon>Kineosporiaceae</taxon>
        <taxon>Spongisporangium</taxon>
    </lineage>
</organism>
<keyword evidence="2" id="KW-0472">Membrane</keyword>
<proteinExistence type="predicted"/>
<feature type="transmembrane region" description="Helical" evidence="2">
    <location>
        <begin position="133"/>
        <end position="154"/>
    </location>
</feature>
<dbReference type="PANTHER" id="PTHR19372:SF7">
    <property type="entry name" value="SULFITE OXIDASE, MITOCHONDRIAL"/>
    <property type="match status" value="1"/>
</dbReference>
<dbReference type="Pfam" id="PF17957">
    <property type="entry name" value="Big_7"/>
    <property type="match status" value="1"/>
</dbReference>